<keyword evidence="2" id="KW-1185">Reference proteome</keyword>
<protein>
    <recommendedName>
        <fullName evidence="3">HAD family hydrolase</fullName>
    </recommendedName>
</protein>
<dbReference type="Gene3D" id="3.40.50.1000">
    <property type="entry name" value="HAD superfamily/HAD-like"/>
    <property type="match status" value="1"/>
</dbReference>
<dbReference type="EMBL" id="CP035758">
    <property type="protein sequence ID" value="QBD75361.1"/>
    <property type="molecule type" value="Genomic_DNA"/>
</dbReference>
<dbReference type="RefSeq" id="WP_129885960.1">
    <property type="nucleotide sequence ID" value="NZ_CP035758.1"/>
</dbReference>
<proteinExistence type="predicted"/>
<name>A0A4V0YY87_KTERU</name>
<gene>
    <name evidence="1" type="ORF">EPA93_04835</name>
</gene>
<sequence>MQNIIARLKSQLAQQSLQGLALDIDETLSYTNGYWIEQMQALFGNPEQLSIQETIEKYRYTHRVPYWQTAESTQWMEEQRHSNAAQECLPLIENADLCVNIIHRTLPIVLYATIRPEEVKRGTSTWLKKHGFPEAEILARPAEVPYEEGNRWKAQAIAELFPQVVGIVDDNPEMLAYLPAEYQGTVFLYNSHSTSYPKGAFRVLHCSDWPSVCQHVDILGNAGLPD</sequence>
<evidence type="ECO:0000313" key="2">
    <source>
        <dbReference type="Proteomes" id="UP000290365"/>
    </source>
</evidence>
<dbReference type="InterPro" id="IPR023214">
    <property type="entry name" value="HAD_sf"/>
</dbReference>
<dbReference type="Proteomes" id="UP000290365">
    <property type="component" value="Chromosome"/>
</dbReference>
<evidence type="ECO:0000313" key="1">
    <source>
        <dbReference type="EMBL" id="QBD75361.1"/>
    </source>
</evidence>
<reference evidence="1 2" key="1">
    <citation type="submission" date="2019-01" db="EMBL/GenBank/DDBJ databases">
        <title>Ktedonosporobacter rubrisoli SCAWS-G2.</title>
        <authorList>
            <person name="Huang Y."/>
            <person name="Yan B."/>
        </authorList>
    </citation>
    <scope>NUCLEOTIDE SEQUENCE [LARGE SCALE GENOMIC DNA]</scope>
    <source>
        <strain evidence="1 2">SCAWS-G2</strain>
    </source>
</reference>
<dbReference type="AlphaFoldDB" id="A0A4V0YY87"/>
<organism evidence="1 2">
    <name type="scientific">Ktedonosporobacter rubrisoli</name>
    <dbReference type="NCBI Taxonomy" id="2509675"/>
    <lineage>
        <taxon>Bacteria</taxon>
        <taxon>Bacillati</taxon>
        <taxon>Chloroflexota</taxon>
        <taxon>Ktedonobacteria</taxon>
        <taxon>Ktedonobacterales</taxon>
        <taxon>Ktedonosporobacteraceae</taxon>
        <taxon>Ktedonosporobacter</taxon>
    </lineage>
</organism>
<dbReference type="OrthoDB" id="5189293at2"/>
<accession>A0A4V0YY87</accession>
<evidence type="ECO:0008006" key="3">
    <source>
        <dbReference type="Google" id="ProtNLM"/>
    </source>
</evidence>
<dbReference type="KEGG" id="kbs:EPA93_04835"/>